<dbReference type="PANTHER" id="PTHR22576">
    <property type="entry name" value="MUCOSA ASSOCIATED LYMPHOID TISSUE LYMPHOMA TRANSLOCATION PROTEIN 1/PARACASPASE"/>
    <property type="match status" value="1"/>
</dbReference>
<reference evidence="5 6" key="1">
    <citation type="submission" date="2024-04" db="EMBL/GenBank/DDBJ databases">
        <authorList>
            <person name="Waldvogel A.-M."/>
            <person name="Schoenle A."/>
        </authorList>
    </citation>
    <scope>NUCLEOTIDE SEQUENCE [LARGE SCALE GENOMIC DNA]</scope>
</reference>
<proteinExistence type="inferred from homology"/>
<protein>
    <submittedName>
        <fullName evidence="5">Uncharacterized protein</fullName>
    </submittedName>
</protein>
<dbReference type="PROSITE" id="PS50207">
    <property type="entry name" value="CASPASE_P10"/>
    <property type="match status" value="1"/>
</dbReference>
<dbReference type="PROSITE" id="PS50208">
    <property type="entry name" value="CASPASE_P20"/>
    <property type="match status" value="1"/>
</dbReference>
<evidence type="ECO:0000313" key="5">
    <source>
        <dbReference type="EMBL" id="CAL1568084.1"/>
    </source>
</evidence>
<dbReference type="FunFam" id="3.40.50.1460:FF:000024">
    <property type="entry name" value="Caspase 21"/>
    <property type="match status" value="1"/>
</dbReference>
<gene>
    <name evidence="5" type="ORF">KC01_LOCUS772</name>
</gene>
<evidence type="ECO:0000313" key="6">
    <source>
        <dbReference type="Proteomes" id="UP001497482"/>
    </source>
</evidence>
<name>A0AAV2IZ24_KNICA</name>
<dbReference type="AlphaFoldDB" id="A0AAV2IZ24"/>
<dbReference type="Proteomes" id="UP001497482">
    <property type="component" value="Chromosome 1"/>
</dbReference>
<dbReference type="GO" id="GO:0006508">
    <property type="term" value="P:proteolysis"/>
    <property type="evidence" value="ECO:0007669"/>
    <property type="project" value="InterPro"/>
</dbReference>
<dbReference type="InterPro" id="IPR002138">
    <property type="entry name" value="Pept_C14_p10"/>
</dbReference>
<dbReference type="PANTHER" id="PTHR22576:SF41">
    <property type="entry name" value="CASPASE 14, APOPTOSIS-RELATED CYSTEINE PEPTIDASE"/>
    <property type="match status" value="1"/>
</dbReference>
<evidence type="ECO:0000259" key="4">
    <source>
        <dbReference type="PROSITE" id="PS50208"/>
    </source>
</evidence>
<evidence type="ECO:0000259" key="3">
    <source>
        <dbReference type="PROSITE" id="PS50207"/>
    </source>
</evidence>
<dbReference type="GO" id="GO:0004197">
    <property type="term" value="F:cysteine-type endopeptidase activity"/>
    <property type="evidence" value="ECO:0007669"/>
    <property type="project" value="InterPro"/>
</dbReference>
<keyword evidence="6" id="KW-1185">Reference proteome</keyword>
<evidence type="ECO:0000256" key="2">
    <source>
        <dbReference type="RuleBase" id="RU003971"/>
    </source>
</evidence>
<comment type="similarity">
    <text evidence="1 2">Belongs to the peptidase C14A family.</text>
</comment>
<organism evidence="5 6">
    <name type="scientific">Knipowitschia caucasica</name>
    <name type="common">Caucasian dwarf goby</name>
    <name type="synonym">Pomatoschistus caucasicus</name>
    <dbReference type="NCBI Taxonomy" id="637954"/>
    <lineage>
        <taxon>Eukaryota</taxon>
        <taxon>Metazoa</taxon>
        <taxon>Chordata</taxon>
        <taxon>Craniata</taxon>
        <taxon>Vertebrata</taxon>
        <taxon>Euteleostomi</taxon>
        <taxon>Actinopterygii</taxon>
        <taxon>Neopterygii</taxon>
        <taxon>Teleostei</taxon>
        <taxon>Neoteleostei</taxon>
        <taxon>Acanthomorphata</taxon>
        <taxon>Gobiaria</taxon>
        <taxon>Gobiiformes</taxon>
        <taxon>Gobioidei</taxon>
        <taxon>Gobiidae</taxon>
        <taxon>Gobiinae</taxon>
        <taxon>Knipowitschia</taxon>
    </lineage>
</organism>
<dbReference type="Gene3D" id="3.40.50.1460">
    <property type="match status" value="1"/>
</dbReference>
<feature type="domain" description="Caspase family p20" evidence="4">
    <location>
        <begin position="7"/>
        <end position="127"/>
    </location>
</feature>
<dbReference type="EMBL" id="OZ035823">
    <property type="protein sequence ID" value="CAL1568084.1"/>
    <property type="molecule type" value="Genomic_DNA"/>
</dbReference>
<accession>A0AAV2IZ24</accession>
<dbReference type="PRINTS" id="PR00376">
    <property type="entry name" value="IL1BCENZYME"/>
</dbReference>
<dbReference type="InterPro" id="IPR052039">
    <property type="entry name" value="Caspase-related_regulators"/>
</dbReference>
<dbReference type="InterPro" id="IPR015917">
    <property type="entry name" value="Pept_C14A"/>
</dbReference>
<dbReference type="InterPro" id="IPR029030">
    <property type="entry name" value="Caspase-like_dom_sf"/>
</dbReference>
<dbReference type="SUPFAM" id="SSF52129">
    <property type="entry name" value="Caspase-like"/>
    <property type="match status" value="1"/>
</dbReference>
<dbReference type="SMART" id="SM00115">
    <property type="entry name" value="CASc"/>
    <property type="match status" value="1"/>
</dbReference>
<dbReference type="InterPro" id="IPR011600">
    <property type="entry name" value="Pept_C14_caspase"/>
</dbReference>
<evidence type="ECO:0000256" key="1">
    <source>
        <dbReference type="ARBA" id="ARBA00010134"/>
    </source>
</evidence>
<dbReference type="Pfam" id="PF00656">
    <property type="entry name" value="Peptidase_C14"/>
    <property type="match status" value="1"/>
</dbReference>
<sequence length="265" mass="29507">MPLHRGDRNRALLVSVAQFDYGVSLSRRPGVSKDEKKLHKTLSKLGFKVDIHRDLSCEEIHQLFMEESQQPVKDCFLAVLSSHGSEGCIFGADGKPVRLSHIFNYFDNKCMENKAKLFFIQACRGDGLDVGVEVDSVDAAQETFSPDPSVPIDTAVVYATPPGYAAFSHPQGSVFLQTLVTMLEENGNRNLELTRLMTRLCHRVAYTFQAKGHYAGLKEMPCLLWRMTRDVYPFAEAGKDTGALGLATSALIDTEYTRKRIPSIS</sequence>
<feature type="domain" description="Caspase family p10" evidence="3">
    <location>
        <begin position="153"/>
        <end position="235"/>
    </location>
</feature>
<dbReference type="InterPro" id="IPR001309">
    <property type="entry name" value="Pept_C14_p20"/>
</dbReference>